<dbReference type="PANTHER" id="PTHR43792:SF13">
    <property type="entry name" value="ACETYLTRANSFERASE"/>
    <property type="match status" value="1"/>
</dbReference>
<organism evidence="3 4">
    <name type="scientific">Aeoliella mucimassa</name>
    <dbReference type="NCBI Taxonomy" id="2527972"/>
    <lineage>
        <taxon>Bacteria</taxon>
        <taxon>Pseudomonadati</taxon>
        <taxon>Planctomycetota</taxon>
        <taxon>Planctomycetia</taxon>
        <taxon>Pirellulales</taxon>
        <taxon>Lacipirellulaceae</taxon>
        <taxon>Aeoliella</taxon>
    </lineage>
</organism>
<accession>A0A518ARK3</accession>
<feature type="transmembrane region" description="Helical" evidence="1">
    <location>
        <begin position="83"/>
        <end position="108"/>
    </location>
</feature>
<gene>
    <name evidence="3" type="ORF">Pan181_35510</name>
</gene>
<reference evidence="3 4" key="1">
    <citation type="submission" date="2019-02" db="EMBL/GenBank/DDBJ databases">
        <title>Deep-cultivation of Planctomycetes and their phenomic and genomic characterization uncovers novel biology.</title>
        <authorList>
            <person name="Wiegand S."/>
            <person name="Jogler M."/>
            <person name="Boedeker C."/>
            <person name="Pinto D."/>
            <person name="Vollmers J."/>
            <person name="Rivas-Marin E."/>
            <person name="Kohn T."/>
            <person name="Peeters S.H."/>
            <person name="Heuer A."/>
            <person name="Rast P."/>
            <person name="Oberbeckmann S."/>
            <person name="Bunk B."/>
            <person name="Jeske O."/>
            <person name="Meyerdierks A."/>
            <person name="Storesund J.E."/>
            <person name="Kallscheuer N."/>
            <person name="Luecker S."/>
            <person name="Lage O.M."/>
            <person name="Pohl T."/>
            <person name="Merkel B.J."/>
            <person name="Hornburger P."/>
            <person name="Mueller R.-W."/>
            <person name="Bruemmer F."/>
            <person name="Labrenz M."/>
            <person name="Spormann A.M."/>
            <person name="Op den Camp H."/>
            <person name="Overmann J."/>
            <person name="Amann R."/>
            <person name="Jetten M.S.M."/>
            <person name="Mascher T."/>
            <person name="Medema M.H."/>
            <person name="Devos D.P."/>
            <person name="Kaster A.-K."/>
            <person name="Ovreas L."/>
            <person name="Rohde M."/>
            <person name="Galperin M.Y."/>
            <person name="Jogler C."/>
        </authorList>
    </citation>
    <scope>NUCLEOTIDE SEQUENCE [LARGE SCALE GENOMIC DNA]</scope>
    <source>
        <strain evidence="3 4">Pan181</strain>
    </source>
</reference>
<keyword evidence="1" id="KW-0812">Transmembrane</keyword>
<dbReference type="InterPro" id="IPR016181">
    <property type="entry name" value="Acyl_CoA_acyltransferase"/>
</dbReference>
<dbReference type="Gene3D" id="3.40.630.30">
    <property type="match status" value="1"/>
</dbReference>
<dbReference type="GO" id="GO:0016747">
    <property type="term" value="F:acyltransferase activity, transferring groups other than amino-acyl groups"/>
    <property type="evidence" value="ECO:0007669"/>
    <property type="project" value="InterPro"/>
</dbReference>
<evidence type="ECO:0000259" key="2">
    <source>
        <dbReference type="PROSITE" id="PS51186"/>
    </source>
</evidence>
<evidence type="ECO:0000313" key="3">
    <source>
        <dbReference type="EMBL" id="QDU57336.1"/>
    </source>
</evidence>
<evidence type="ECO:0000313" key="4">
    <source>
        <dbReference type="Proteomes" id="UP000315750"/>
    </source>
</evidence>
<dbReference type="PROSITE" id="PS51186">
    <property type="entry name" value="GNAT"/>
    <property type="match status" value="1"/>
</dbReference>
<dbReference type="KEGG" id="amuc:Pan181_35510"/>
<feature type="domain" description="N-acetyltransferase" evidence="2">
    <location>
        <begin position="162"/>
        <end position="308"/>
    </location>
</feature>
<keyword evidence="1" id="KW-0472">Membrane</keyword>
<feature type="transmembrane region" description="Helical" evidence="1">
    <location>
        <begin position="12"/>
        <end position="34"/>
    </location>
</feature>
<evidence type="ECO:0000256" key="1">
    <source>
        <dbReference type="SAM" id="Phobius"/>
    </source>
</evidence>
<dbReference type="PANTHER" id="PTHR43792">
    <property type="entry name" value="GNAT FAMILY, PUTATIVE (AFU_ORTHOLOGUE AFUA_3G00765)-RELATED-RELATED"/>
    <property type="match status" value="1"/>
</dbReference>
<dbReference type="InterPro" id="IPR051531">
    <property type="entry name" value="N-acetyltransferase"/>
</dbReference>
<name>A0A518ARK3_9BACT</name>
<dbReference type="Pfam" id="PF13302">
    <property type="entry name" value="Acetyltransf_3"/>
    <property type="match status" value="1"/>
</dbReference>
<protein>
    <recommendedName>
        <fullName evidence="2">N-acetyltransferase domain-containing protein</fullName>
    </recommendedName>
</protein>
<dbReference type="RefSeq" id="WP_197528444.1">
    <property type="nucleotide sequence ID" value="NZ_CP036278.1"/>
</dbReference>
<dbReference type="EMBL" id="CP036278">
    <property type="protein sequence ID" value="QDU57336.1"/>
    <property type="molecule type" value="Genomic_DNA"/>
</dbReference>
<dbReference type="SUPFAM" id="SSF55729">
    <property type="entry name" value="Acyl-CoA N-acyltransferases (Nat)"/>
    <property type="match status" value="1"/>
</dbReference>
<proteinExistence type="predicted"/>
<feature type="transmembrane region" description="Helical" evidence="1">
    <location>
        <begin position="120"/>
        <end position="145"/>
    </location>
</feature>
<keyword evidence="1" id="KW-1133">Transmembrane helix</keyword>
<sequence length="317" mass="35512">MDSQSPAQPRWSVRGLLILTTLVALLSTGAIFWFTNRNPYEQWVEQAKQQEPSLTVIMVTMLAAVLLPMTVVALLLRRLSREAAFYTALPMVLACIFTLFFIASVLLQDTSGEQDYSPDLTLYGLVCWSVVLTLISILLGAAGILTAIQNPMMILETARLQLELESLEQARERLANMPEEFREMISADWLQRFEEASEGDFWVLGFTVRLTDSQQEIGQCGFKGPPDQEGVVEIAYTIDDEQQGKGYATEIAMRLTEFAFREPDVHLVCAHTLPEQNASTRVLTKCGFTKVGESIDPEDGLVWRWEIQSGDPPDPTI</sequence>
<dbReference type="Proteomes" id="UP000315750">
    <property type="component" value="Chromosome"/>
</dbReference>
<dbReference type="InterPro" id="IPR000182">
    <property type="entry name" value="GNAT_dom"/>
</dbReference>
<dbReference type="AlphaFoldDB" id="A0A518ARK3"/>
<feature type="transmembrane region" description="Helical" evidence="1">
    <location>
        <begin position="54"/>
        <end position="76"/>
    </location>
</feature>
<keyword evidence="4" id="KW-1185">Reference proteome</keyword>